<dbReference type="EMBL" id="ML995808">
    <property type="protein sequence ID" value="KAF2774427.1"/>
    <property type="molecule type" value="Genomic_DNA"/>
</dbReference>
<gene>
    <name evidence="3" type="ORF">EJ03DRAFT_323011</name>
</gene>
<feature type="region of interest" description="Disordered" evidence="2">
    <location>
        <begin position="170"/>
        <end position="214"/>
    </location>
</feature>
<feature type="compositionally biased region" description="Basic and acidic residues" evidence="2">
    <location>
        <begin position="171"/>
        <end position="184"/>
    </location>
</feature>
<protein>
    <recommendedName>
        <fullName evidence="5">Ricin B lectin domain-containing protein</fullName>
    </recommendedName>
</protein>
<sequence>MGASPSNIPNHEQVQAVDVLCDSFPSGASFYLTNRRSDYKECLAAEPSGQTKLKSVRNSPDRKWVISYAWDDRSKITIRNVGENKYLAIKSAGFGSQTFLHDGEVYWYVYKAEANSFWLSTTQSPNCFLCSWDRGDVGNITNLEGAGQGKGFQLFEENKQSMSWQLEWTPEYERSKEATPDGRKAISKHQSGRPESAAGSKQRQNADAQAALQRMQEREEHCRLRENDLDRKTAALNAQLREEAAKQAQQDQTADHMTEFEQALVAKEKALRQREADLAKEHSDLEALYDQVLAAEVNLAVKQNDPAAAQKIRAEQLAQKAANDRKTEATRVQRQQELEEAAQAKAENVALQARLAKLDDAQRKQQRPLDVEKATFEAELQHARDMITMLQRQGATQYANGPLPRTSVPPATSAPISGFHILPPVPRMPDGMATKRPENKNPATLRKTSMVEPPVAKMPGFALAYKKEKLDERCRMPHQVGMTRVDAKTHQVGLVRLDGEHSFDLPAPPSGLAAAEPLARLPETNGQLEIEQA</sequence>
<feature type="region of interest" description="Disordered" evidence="2">
    <location>
        <begin position="500"/>
        <end position="533"/>
    </location>
</feature>
<evidence type="ECO:0000313" key="3">
    <source>
        <dbReference type="EMBL" id="KAF2774427.1"/>
    </source>
</evidence>
<evidence type="ECO:0000256" key="1">
    <source>
        <dbReference type="SAM" id="Coils"/>
    </source>
</evidence>
<dbReference type="Proteomes" id="UP000799436">
    <property type="component" value="Unassembled WGS sequence"/>
</dbReference>
<evidence type="ECO:0000256" key="2">
    <source>
        <dbReference type="SAM" id="MobiDB-lite"/>
    </source>
</evidence>
<evidence type="ECO:0000313" key="4">
    <source>
        <dbReference type="Proteomes" id="UP000799436"/>
    </source>
</evidence>
<dbReference type="AlphaFoldDB" id="A0A6G1LND7"/>
<proteinExistence type="predicted"/>
<evidence type="ECO:0008006" key="5">
    <source>
        <dbReference type="Google" id="ProtNLM"/>
    </source>
</evidence>
<dbReference type="OrthoDB" id="3932631at2759"/>
<feature type="coiled-coil region" evidence="1">
    <location>
        <begin position="334"/>
        <end position="393"/>
    </location>
</feature>
<accession>A0A6G1LND7</accession>
<keyword evidence="1" id="KW-0175">Coiled coil</keyword>
<feature type="compositionally biased region" description="Low complexity" evidence="2">
    <location>
        <begin position="512"/>
        <end position="523"/>
    </location>
</feature>
<keyword evidence="4" id="KW-1185">Reference proteome</keyword>
<name>A0A6G1LND7_9PEZI</name>
<organism evidence="3 4">
    <name type="scientific">Teratosphaeria nubilosa</name>
    <dbReference type="NCBI Taxonomy" id="161662"/>
    <lineage>
        <taxon>Eukaryota</taxon>
        <taxon>Fungi</taxon>
        <taxon>Dikarya</taxon>
        <taxon>Ascomycota</taxon>
        <taxon>Pezizomycotina</taxon>
        <taxon>Dothideomycetes</taxon>
        <taxon>Dothideomycetidae</taxon>
        <taxon>Mycosphaerellales</taxon>
        <taxon>Teratosphaeriaceae</taxon>
        <taxon>Teratosphaeria</taxon>
    </lineage>
</organism>
<reference evidence="3" key="1">
    <citation type="journal article" date="2020" name="Stud. Mycol.">
        <title>101 Dothideomycetes genomes: a test case for predicting lifestyles and emergence of pathogens.</title>
        <authorList>
            <person name="Haridas S."/>
            <person name="Albert R."/>
            <person name="Binder M."/>
            <person name="Bloem J."/>
            <person name="Labutti K."/>
            <person name="Salamov A."/>
            <person name="Andreopoulos B."/>
            <person name="Baker S."/>
            <person name="Barry K."/>
            <person name="Bills G."/>
            <person name="Bluhm B."/>
            <person name="Cannon C."/>
            <person name="Castanera R."/>
            <person name="Culley D."/>
            <person name="Daum C."/>
            <person name="Ezra D."/>
            <person name="Gonzalez J."/>
            <person name="Henrissat B."/>
            <person name="Kuo A."/>
            <person name="Liang C."/>
            <person name="Lipzen A."/>
            <person name="Lutzoni F."/>
            <person name="Magnuson J."/>
            <person name="Mondo S."/>
            <person name="Nolan M."/>
            <person name="Ohm R."/>
            <person name="Pangilinan J."/>
            <person name="Park H.-J."/>
            <person name="Ramirez L."/>
            <person name="Alfaro M."/>
            <person name="Sun H."/>
            <person name="Tritt A."/>
            <person name="Yoshinaga Y."/>
            <person name="Zwiers L.-H."/>
            <person name="Turgeon B."/>
            <person name="Goodwin S."/>
            <person name="Spatafora J."/>
            <person name="Crous P."/>
            <person name="Grigoriev I."/>
        </authorList>
    </citation>
    <scope>NUCLEOTIDE SEQUENCE</scope>
    <source>
        <strain evidence="3">CBS 116005</strain>
    </source>
</reference>